<dbReference type="PANTHER" id="PTHR45931:SF3">
    <property type="entry name" value="RING ZINC FINGER-CONTAINING PROTEIN"/>
    <property type="match status" value="1"/>
</dbReference>
<dbReference type="RefSeq" id="XP_016492904.2">
    <property type="nucleotide sequence ID" value="XM_016637418.2"/>
</dbReference>
<dbReference type="GO" id="GO:0006511">
    <property type="term" value="P:ubiquitin-dependent protein catabolic process"/>
    <property type="evidence" value="ECO:0000318"/>
    <property type="project" value="GO_Central"/>
</dbReference>
<dbReference type="KEGG" id="nta:107812356"/>
<protein>
    <submittedName>
        <fullName evidence="2">E3 ubiquitin-protein ligase RHY1A</fullName>
    </submittedName>
</protein>
<dbReference type="OrthoDB" id="8062037at2759"/>
<dbReference type="STRING" id="4097.A0A1S4BVK8"/>
<dbReference type="PROSITE" id="PS50089">
    <property type="entry name" value="ZF_RING_2"/>
    <property type="match status" value="1"/>
</dbReference>
<dbReference type="Gene3D" id="3.30.40.10">
    <property type="entry name" value="Zinc/RING finger domain, C3HC4 (zinc finger)"/>
    <property type="match status" value="1"/>
</dbReference>
<dbReference type="InterPro" id="IPR001841">
    <property type="entry name" value="Znf_RING"/>
</dbReference>
<dbReference type="SUPFAM" id="SSF57850">
    <property type="entry name" value="RING/U-box"/>
    <property type="match status" value="1"/>
</dbReference>
<sequence length="333" mass="37393">MNLVTAHREKSECPALGTTVQFVQSLSLSSSSPFLPKCTILSEHSCRTKRVSNCMTSASELFFTRRSRYGRTDPELGSDSLPGRISHHHSIHNRRRHHHNHQQGGNNIRRDRLDASDCEPLHRSPHRPRRFAPSERESIWLDSGSSHAASENISHAENGNRIRDGMRTSGSERLPGAVLLARERLLQRLRGVTISGNRRSNRSPTSTHRNNVTFEDDFRLADAGDWETDTPGTDSLWREKNKRPPGLSQEAVELLHIGVFSNSDKGDEETHATAVLECSICLDAFLEGDKLTCLPCGHRFHPCCLEPWVRSCGDCPYCRGAILVTSCRTKERS</sequence>
<dbReference type="GO" id="GO:0061630">
    <property type="term" value="F:ubiquitin protein ligase activity"/>
    <property type="evidence" value="ECO:0000318"/>
    <property type="project" value="GO_Central"/>
</dbReference>
<dbReference type="OMA" id="HHESDGC"/>
<accession>A0A1S4BVL2</accession>
<dbReference type="GO" id="GO:0005634">
    <property type="term" value="C:nucleus"/>
    <property type="evidence" value="ECO:0000318"/>
    <property type="project" value="GO_Central"/>
</dbReference>
<dbReference type="GO" id="GO:0008270">
    <property type="term" value="F:zinc ion binding"/>
    <property type="evidence" value="ECO:0007669"/>
    <property type="project" value="UniProtKB-KW"/>
</dbReference>
<reference evidence="1" key="1">
    <citation type="journal article" date="2014" name="Nat. Commun.">
        <title>The tobacco genome sequence and its comparison with those of tomato and potato.</title>
        <authorList>
            <person name="Sierro N."/>
            <person name="Battey J.N."/>
            <person name="Ouadi S."/>
            <person name="Bakaher N."/>
            <person name="Bovet L."/>
            <person name="Willig A."/>
            <person name="Goepfert S."/>
            <person name="Peitsch M.C."/>
            <person name="Ivanov N.V."/>
        </authorList>
    </citation>
    <scope>NUCLEOTIDE SEQUENCE [LARGE SCALE GENOMIC DNA]</scope>
</reference>
<proteinExistence type="predicted"/>
<dbReference type="InterPro" id="IPR013083">
    <property type="entry name" value="Znf_RING/FYVE/PHD"/>
</dbReference>
<evidence type="ECO:0000313" key="2">
    <source>
        <dbReference type="RefSeq" id="XP_016492904.2"/>
    </source>
</evidence>
<dbReference type="SMART" id="SM00184">
    <property type="entry name" value="RING"/>
    <property type="match status" value="1"/>
</dbReference>
<name>A0A1S4BVL2_TOBAC</name>
<reference evidence="2" key="2">
    <citation type="submission" date="2025-08" db="UniProtKB">
        <authorList>
            <consortium name="RefSeq"/>
        </authorList>
    </citation>
    <scope>IDENTIFICATION</scope>
    <source>
        <tissue evidence="2">Leaf</tissue>
    </source>
</reference>
<dbReference type="Proteomes" id="UP000790787">
    <property type="component" value="Chromosome 19"/>
</dbReference>
<gene>
    <name evidence="2" type="primary">LOC107812356</name>
</gene>
<dbReference type="Pfam" id="PF13639">
    <property type="entry name" value="zf-RING_2"/>
    <property type="match status" value="1"/>
</dbReference>
<organism evidence="1 2">
    <name type="scientific">Nicotiana tabacum</name>
    <name type="common">Common tobacco</name>
    <dbReference type="NCBI Taxonomy" id="4097"/>
    <lineage>
        <taxon>Eukaryota</taxon>
        <taxon>Viridiplantae</taxon>
        <taxon>Streptophyta</taxon>
        <taxon>Embryophyta</taxon>
        <taxon>Tracheophyta</taxon>
        <taxon>Spermatophyta</taxon>
        <taxon>Magnoliopsida</taxon>
        <taxon>eudicotyledons</taxon>
        <taxon>Gunneridae</taxon>
        <taxon>Pentapetalae</taxon>
        <taxon>asterids</taxon>
        <taxon>lamiids</taxon>
        <taxon>Solanales</taxon>
        <taxon>Solanaceae</taxon>
        <taxon>Nicotianoideae</taxon>
        <taxon>Nicotianeae</taxon>
        <taxon>Nicotiana</taxon>
    </lineage>
</organism>
<keyword evidence="1" id="KW-1185">Reference proteome</keyword>
<dbReference type="InterPro" id="IPR051834">
    <property type="entry name" value="RING_finger_E3_ligase"/>
</dbReference>
<dbReference type="PANTHER" id="PTHR45931">
    <property type="entry name" value="SI:CH211-59O9.10"/>
    <property type="match status" value="1"/>
</dbReference>
<evidence type="ECO:0000313" key="1">
    <source>
        <dbReference type="Proteomes" id="UP000790787"/>
    </source>
</evidence>
<dbReference type="PaxDb" id="4097-A0A1S4BVK8"/>